<dbReference type="GO" id="GO:0004888">
    <property type="term" value="F:transmembrane signaling receptor activity"/>
    <property type="evidence" value="ECO:0007669"/>
    <property type="project" value="TreeGrafter"/>
</dbReference>
<evidence type="ECO:0000256" key="2">
    <source>
        <dbReference type="ARBA" id="ARBA00023157"/>
    </source>
</evidence>
<dbReference type="Pfam" id="PF13927">
    <property type="entry name" value="Ig_3"/>
    <property type="match status" value="1"/>
</dbReference>
<dbReference type="GeneID" id="104965862"/>
<feature type="domain" description="Ig-like" evidence="5">
    <location>
        <begin position="39"/>
        <end position="108"/>
    </location>
</feature>
<evidence type="ECO:0000313" key="7">
    <source>
        <dbReference type="RefSeq" id="XP_010793196.1"/>
    </source>
</evidence>
<dbReference type="GO" id="GO:0006955">
    <property type="term" value="P:immune response"/>
    <property type="evidence" value="ECO:0007669"/>
    <property type="project" value="TreeGrafter"/>
</dbReference>
<organism evidence="6 7">
    <name type="scientific">Notothenia coriiceps</name>
    <name type="common">black rockcod</name>
    <dbReference type="NCBI Taxonomy" id="8208"/>
    <lineage>
        <taxon>Eukaryota</taxon>
        <taxon>Metazoa</taxon>
        <taxon>Chordata</taxon>
        <taxon>Craniata</taxon>
        <taxon>Vertebrata</taxon>
        <taxon>Euteleostomi</taxon>
        <taxon>Actinopterygii</taxon>
        <taxon>Neopterygii</taxon>
        <taxon>Teleostei</taxon>
        <taxon>Neoteleostei</taxon>
        <taxon>Acanthomorphata</taxon>
        <taxon>Eupercaria</taxon>
        <taxon>Perciformes</taxon>
        <taxon>Notothenioidei</taxon>
        <taxon>Nototheniidae</taxon>
        <taxon>Notothenia</taxon>
    </lineage>
</organism>
<proteinExistence type="predicted"/>
<feature type="transmembrane region" description="Helical" evidence="3">
    <location>
        <begin position="393"/>
        <end position="415"/>
    </location>
</feature>
<keyword evidence="6" id="KW-1185">Reference proteome</keyword>
<dbReference type="InterPro" id="IPR003599">
    <property type="entry name" value="Ig_sub"/>
</dbReference>
<evidence type="ECO:0000259" key="5">
    <source>
        <dbReference type="PROSITE" id="PS50835"/>
    </source>
</evidence>
<evidence type="ECO:0000256" key="3">
    <source>
        <dbReference type="SAM" id="Phobius"/>
    </source>
</evidence>
<dbReference type="SMART" id="SM00409">
    <property type="entry name" value="IG"/>
    <property type="match status" value="3"/>
</dbReference>
<keyword evidence="3" id="KW-1133">Transmembrane helix</keyword>
<evidence type="ECO:0000256" key="1">
    <source>
        <dbReference type="ARBA" id="ARBA00022729"/>
    </source>
</evidence>
<dbReference type="SUPFAM" id="SSF48726">
    <property type="entry name" value="Immunoglobulin"/>
    <property type="match status" value="3"/>
</dbReference>
<dbReference type="GO" id="GO:0007166">
    <property type="term" value="P:cell surface receptor signaling pathway"/>
    <property type="evidence" value="ECO:0007669"/>
    <property type="project" value="TreeGrafter"/>
</dbReference>
<evidence type="ECO:0000313" key="6">
    <source>
        <dbReference type="Proteomes" id="UP000504611"/>
    </source>
</evidence>
<keyword evidence="3" id="KW-0812">Transmembrane</keyword>
<dbReference type="PANTHER" id="PTHR11481:SF64">
    <property type="entry name" value="FC RECEPTOR-LIKE PROTEIN 4"/>
    <property type="match status" value="1"/>
</dbReference>
<sequence length="498" mass="55303">MGHTLLCVLGLFLLNTRLQCCHAEDALTLKTNWSTSYTGETVTLACDKSDGQDTDWSYTFTRNNNKLDFCKTKKSSCSFKLMKNDTGQYQCSVFQTKTHSTNQSNIVSLTVLDNPKPALNVSRSWLSPGASVTLNCSVTDSAAGWRFYWYKAVANLSINSNYSYELLPGKSNGTENNTYVVNGQTHTAGYVCRAGRGNPVHYSWYSKPKFVWSGDSHAPSVKVSPDRVQHFSSEPVSLSCEGNQWRVVRFTKAGHLSNCSDWGRNNGSTWTITNLTNKTAVYWCEFASGQFSNAVNITLQSDIILVSPVHPVTEGDSVHLSCKVKNGSLSSNVSFYRNNTFQKYTRAELRISAVSKSDEGFYMCRDAEKKSAQSWLSVKSAASPENMKRPCTLLLIIGLVCGIVVFILLLLFCYCMKSKNSSFARTTLFQRTNQGFAPDQVVNLNETQPQLPSSHLHDQSGDVTYSLIHLKDIRKTENSSAAEETVYSEVKLDKAPGP</sequence>
<dbReference type="Gene3D" id="2.60.40.10">
    <property type="entry name" value="Immunoglobulins"/>
    <property type="match status" value="4"/>
</dbReference>
<dbReference type="InterPro" id="IPR050488">
    <property type="entry name" value="Ig_Fc_receptor"/>
</dbReference>
<reference evidence="7" key="1">
    <citation type="submission" date="2025-08" db="UniProtKB">
        <authorList>
            <consortium name="RefSeq"/>
        </authorList>
    </citation>
    <scope>IDENTIFICATION</scope>
    <source>
        <tissue evidence="7">Muscle</tissue>
    </source>
</reference>
<dbReference type="KEGG" id="ncc:104965862"/>
<dbReference type="InterPro" id="IPR003598">
    <property type="entry name" value="Ig_sub2"/>
</dbReference>
<dbReference type="PROSITE" id="PS50835">
    <property type="entry name" value="IG_LIKE"/>
    <property type="match status" value="3"/>
</dbReference>
<keyword evidence="2" id="KW-1015">Disulfide bond</keyword>
<dbReference type="InterPro" id="IPR007110">
    <property type="entry name" value="Ig-like_dom"/>
</dbReference>
<dbReference type="PANTHER" id="PTHR11481">
    <property type="entry name" value="IMMUNOGLOBULIN FC RECEPTOR"/>
    <property type="match status" value="1"/>
</dbReference>
<feature type="chain" id="PRO_5026939106" evidence="4">
    <location>
        <begin position="24"/>
        <end position="498"/>
    </location>
</feature>
<feature type="signal peptide" evidence="4">
    <location>
        <begin position="1"/>
        <end position="23"/>
    </location>
</feature>
<dbReference type="SMART" id="SM00408">
    <property type="entry name" value="IGc2"/>
    <property type="match status" value="2"/>
</dbReference>
<dbReference type="InterPro" id="IPR013783">
    <property type="entry name" value="Ig-like_fold"/>
</dbReference>
<accession>A0A6I9Q421</accession>
<dbReference type="Proteomes" id="UP000504611">
    <property type="component" value="Unplaced"/>
</dbReference>
<gene>
    <name evidence="7" type="primary">LOC104965862</name>
</gene>
<keyword evidence="1 4" id="KW-0732">Signal</keyword>
<feature type="domain" description="Ig-like" evidence="5">
    <location>
        <begin position="301"/>
        <end position="365"/>
    </location>
</feature>
<feature type="domain" description="Ig-like" evidence="5">
    <location>
        <begin position="115"/>
        <end position="194"/>
    </location>
</feature>
<name>A0A6I9Q421_9TELE</name>
<keyword evidence="3" id="KW-0472">Membrane</keyword>
<dbReference type="GO" id="GO:0009897">
    <property type="term" value="C:external side of plasma membrane"/>
    <property type="evidence" value="ECO:0007669"/>
    <property type="project" value="TreeGrafter"/>
</dbReference>
<dbReference type="InterPro" id="IPR036179">
    <property type="entry name" value="Ig-like_dom_sf"/>
</dbReference>
<dbReference type="AlphaFoldDB" id="A0A6I9Q421"/>
<dbReference type="OrthoDB" id="6151406at2759"/>
<dbReference type="RefSeq" id="XP_010793196.1">
    <property type="nucleotide sequence ID" value="XM_010794894.1"/>
</dbReference>
<evidence type="ECO:0000256" key="4">
    <source>
        <dbReference type="SAM" id="SignalP"/>
    </source>
</evidence>
<protein>
    <submittedName>
        <fullName evidence="7">Platelet endothelial cell adhesion molecule-like isoform X1</fullName>
    </submittedName>
</protein>